<sequence>MCLGLSLFLSKEAYLSCYRTWISAFGSLSKREIWIHRPDSVLRLGN</sequence>
<dbReference type="EMBL" id="CM017705">
    <property type="protein sequence ID" value="TYG69225.1"/>
    <property type="molecule type" value="Genomic_DNA"/>
</dbReference>
<name>A0A5D2CLS4_GOSDA</name>
<dbReference type="Proteomes" id="UP000323506">
    <property type="component" value="Chromosome D05"/>
</dbReference>
<dbReference type="AlphaFoldDB" id="A0A5D2CLS4"/>
<gene>
    <name evidence="1" type="ORF">ES288_D05G214600v1</name>
</gene>
<evidence type="ECO:0000313" key="2">
    <source>
        <dbReference type="Proteomes" id="UP000323506"/>
    </source>
</evidence>
<reference evidence="1 2" key="1">
    <citation type="submission" date="2019-06" db="EMBL/GenBank/DDBJ databases">
        <title>WGS assembly of Gossypium darwinii.</title>
        <authorList>
            <person name="Chen Z.J."/>
            <person name="Sreedasyam A."/>
            <person name="Ando A."/>
            <person name="Song Q."/>
            <person name="De L."/>
            <person name="Hulse-Kemp A."/>
            <person name="Ding M."/>
            <person name="Ye W."/>
            <person name="Kirkbride R."/>
            <person name="Jenkins J."/>
            <person name="Plott C."/>
            <person name="Lovell J."/>
            <person name="Lin Y.-M."/>
            <person name="Vaughn R."/>
            <person name="Liu B."/>
            <person name="Li W."/>
            <person name="Simpson S."/>
            <person name="Scheffler B."/>
            <person name="Saski C."/>
            <person name="Grover C."/>
            <person name="Hu G."/>
            <person name="Conover J."/>
            <person name="Carlson J."/>
            <person name="Shu S."/>
            <person name="Boston L."/>
            <person name="Williams M."/>
            <person name="Peterson D."/>
            <person name="Mcgee K."/>
            <person name="Jones D."/>
            <person name="Wendel J."/>
            <person name="Stelly D."/>
            <person name="Grimwood J."/>
            <person name="Schmutz J."/>
        </authorList>
    </citation>
    <scope>NUCLEOTIDE SEQUENCE [LARGE SCALE GENOMIC DNA]</scope>
    <source>
        <strain evidence="1">1808015.09</strain>
    </source>
</reference>
<evidence type="ECO:0000313" key="1">
    <source>
        <dbReference type="EMBL" id="TYG69225.1"/>
    </source>
</evidence>
<proteinExistence type="predicted"/>
<accession>A0A5D2CLS4</accession>
<organism evidence="1 2">
    <name type="scientific">Gossypium darwinii</name>
    <name type="common">Darwin's cotton</name>
    <name type="synonym">Gossypium barbadense var. darwinii</name>
    <dbReference type="NCBI Taxonomy" id="34276"/>
    <lineage>
        <taxon>Eukaryota</taxon>
        <taxon>Viridiplantae</taxon>
        <taxon>Streptophyta</taxon>
        <taxon>Embryophyta</taxon>
        <taxon>Tracheophyta</taxon>
        <taxon>Spermatophyta</taxon>
        <taxon>Magnoliopsida</taxon>
        <taxon>eudicotyledons</taxon>
        <taxon>Gunneridae</taxon>
        <taxon>Pentapetalae</taxon>
        <taxon>rosids</taxon>
        <taxon>malvids</taxon>
        <taxon>Malvales</taxon>
        <taxon>Malvaceae</taxon>
        <taxon>Malvoideae</taxon>
        <taxon>Gossypium</taxon>
    </lineage>
</organism>
<keyword evidence="2" id="KW-1185">Reference proteome</keyword>
<protein>
    <submittedName>
        <fullName evidence="1">Uncharacterized protein</fullName>
    </submittedName>
</protein>